<dbReference type="Gene3D" id="3.40.710.10">
    <property type="entry name" value="DD-peptidase/beta-lactamase superfamily"/>
    <property type="match status" value="1"/>
</dbReference>
<proteinExistence type="predicted"/>
<feature type="transmembrane region" description="Helical" evidence="1">
    <location>
        <begin position="657"/>
        <end position="680"/>
    </location>
</feature>
<feature type="transmembrane region" description="Helical" evidence="1">
    <location>
        <begin position="616"/>
        <end position="636"/>
    </location>
</feature>
<dbReference type="PANTHER" id="PTHR46825">
    <property type="entry name" value="D-ALANYL-D-ALANINE-CARBOXYPEPTIDASE/ENDOPEPTIDASE AMPH"/>
    <property type="match status" value="1"/>
</dbReference>
<protein>
    <submittedName>
        <fullName evidence="4">Serine hydrolase</fullName>
    </submittedName>
</protein>
<evidence type="ECO:0000313" key="5">
    <source>
        <dbReference type="Proteomes" id="UP000439986"/>
    </source>
</evidence>
<evidence type="ECO:0000313" key="4">
    <source>
        <dbReference type="EMBL" id="MRW83046.1"/>
    </source>
</evidence>
<dbReference type="InterPro" id="IPR012338">
    <property type="entry name" value="Beta-lactam/transpept-like"/>
</dbReference>
<organism evidence="4 5">
    <name type="scientific">Duganella aquatilis</name>
    <dbReference type="NCBI Taxonomy" id="2666082"/>
    <lineage>
        <taxon>Bacteria</taxon>
        <taxon>Pseudomonadati</taxon>
        <taxon>Pseudomonadota</taxon>
        <taxon>Betaproteobacteria</taxon>
        <taxon>Burkholderiales</taxon>
        <taxon>Oxalobacteraceae</taxon>
        <taxon>Telluria group</taxon>
        <taxon>Duganella</taxon>
    </lineage>
</organism>
<feature type="domain" description="Beta-lactamase-related" evidence="3">
    <location>
        <begin position="81"/>
        <end position="400"/>
    </location>
</feature>
<sequence length="682" mass="73730">MEFRKLILLGALCLAGSPALFAQPAGQPVSNNSSLLPLAPTPKPAAALPASLTPQPGGVRTLDKQDLDAWLDGYMPYALNTGGIPGAVVVVVKDGKILTARGFGYANAEKRLPVDPDRTLFRPGSVSKLVTWTAVMQLVEQGKLDLDTDVNRYLDFKIPPLDGQPITLRQMMTHTAGFEEAAKDIINYAPAKAPQLDVLMKAWVPERIFRAGTTPAYSNYATSLAGYVVQRISGEPFDDYVERHVFQPLGMAHASFRQPLQPALAPLMSVGYGKPGEPPRAFEVVGPAPAGALSASGTDMGRFMIAHLQQGELDQQRILSAATAATMHNSPLDKVNPLSLVGPLNRMELGFFETNINGREVIAHLGDLEAFHTSLHLFMKDGVGFYASFNSTGKDGAAGTLRTALFHDFADRYFADASPADGKVDDKTAAEHARLMTGTWQSSRRSESNFFSVVGMLSQMKVGLDEHGGLLVPGLVGRDGQPRKWVEIAPFVWRDSDGHDRLAATVKDGQVVRWSMDFMSPFMVFDRVPAGKSSAWLNPTLGAAVAVLLLTLLAWPASWLSRRTHGAAKPAATPARRAVVATRIASGLILALLLGWVGLFSAMFSSLKYASAVSDPYLWILQVLGVLILVGGMLAGARNLQLTMIDGRGWMRKLWSLLVFASTVLIFYTALRFGLIAMTVNY</sequence>
<dbReference type="EMBL" id="WKJL01000001">
    <property type="protein sequence ID" value="MRW83046.1"/>
    <property type="molecule type" value="Genomic_DNA"/>
</dbReference>
<dbReference type="PANTHER" id="PTHR46825:SF9">
    <property type="entry name" value="BETA-LACTAMASE-RELATED DOMAIN-CONTAINING PROTEIN"/>
    <property type="match status" value="1"/>
</dbReference>
<dbReference type="SUPFAM" id="SSF56601">
    <property type="entry name" value="beta-lactamase/transpeptidase-like"/>
    <property type="match status" value="1"/>
</dbReference>
<dbReference type="InterPro" id="IPR050491">
    <property type="entry name" value="AmpC-like"/>
</dbReference>
<gene>
    <name evidence="4" type="ORF">GJ698_02945</name>
</gene>
<feature type="signal peptide" evidence="2">
    <location>
        <begin position="1"/>
        <end position="22"/>
    </location>
</feature>
<dbReference type="Pfam" id="PF00144">
    <property type="entry name" value="Beta-lactamase"/>
    <property type="match status" value="1"/>
</dbReference>
<keyword evidence="1" id="KW-0472">Membrane</keyword>
<reference evidence="4 5" key="1">
    <citation type="submission" date="2019-11" db="EMBL/GenBank/DDBJ databases">
        <title>Novel species isolated from a subtropical stream in China.</title>
        <authorList>
            <person name="Lu H."/>
        </authorList>
    </citation>
    <scope>NUCLEOTIDE SEQUENCE [LARGE SCALE GENOMIC DNA]</scope>
    <source>
        <strain evidence="4 5">FT26W</strain>
    </source>
</reference>
<dbReference type="RefSeq" id="WP_154356069.1">
    <property type="nucleotide sequence ID" value="NZ_WKJL01000001.1"/>
</dbReference>
<dbReference type="GO" id="GO:0016787">
    <property type="term" value="F:hydrolase activity"/>
    <property type="evidence" value="ECO:0007669"/>
    <property type="project" value="UniProtKB-KW"/>
</dbReference>
<evidence type="ECO:0000256" key="2">
    <source>
        <dbReference type="SAM" id="SignalP"/>
    </source>
</evidence>
<accession>A0A844D4I9</accession>
<feature type="transmembrane region" description="Helical" evidence="1">
    <location>
        <begin position="580"/>
        <end position="604"/>
    </location>
</feature>
<keyword evidence="1" id="KW-1133">Transmembrane helix</keyword>
<dbReference type="AlphaFoldDB" id="A0A844D4I9"/>
<keyword evidence="5" id="KW-1185">Reference proteome</keyword>
<keyword evidence="1" id="KW-0812">Transmembrane</keyword>
<dbReference type="InterPro" id="IPR001466">
    <property type="entry name" value="Beta-lactam-related"/>
</dbReference>
<dbReference type="Proteomes" id="UP000439986">
    <property type="component" value="Unassembled WGS sequence"/>
</dbReference>
<comment type="caution">
    <text evidence="4">The sequence shown here is derived from an EMBL/GenBank/DDBJ whole genome shotgun (WGS) entry which is preliminary data.</text>
</comment>
<keyword evidence="2" id="KW-0732">Signal</keyword>
<feature type="transmembrane region" description="Helical" evidence="1">
    <location>
        <begin position="536"/>
        <end position="560"/>
    </location>
</feature>
<feature type="chain" id="PRO_5032703328" evidence="2">
    <location>
        <begin position="23"/>
        <end position="682"/>
    </location>
</feature>
<name>A0A844D4I9_9BURK</name>
<evidence type="ECO:0000256" key="1">
    <source>
        <dbReference type="SAM" id="Phobius"/>
    </source>
</evidence>
<evidence type="ECO:0000259" key="3">
    <source>
        <dbReference type="Pfam" id="PF00144"/>
    </source>
</evidence>
<keyword evidence="4" id="KW-0378">Hydrolase</keyword>